<organism evidence="1 2">
    <name type="scientific">Paenibacillus soyae</name>
    <dbReference type="NCBI Taxonomy" id="2969249"/>
    <lineage>
        <taxon>Bacteria</taxon>
        <taxon>Bacillati</taxon>
        <taxon>Bacillota</taxon>
        <taxon>Bacilli</taxon>
        <taxon>Bacillales</taxon>
        <taxon>Paenibacillaceae</taxon>
        <taxon>Paenibacillus</taxon>
    </lineage>
</organism>
<evidence type="ECO:0000313" key="1">
    <source>
        <dbReference type="EMBL" id="MCR2804481.1"/>
    </source>
</evidence>
<keyword evidence="2" id="KW-1185">Reference proteome</keyword>
<dbReference type="EMBL" id="JANIPJ010000007">
    <property type="protein sequence ID" value="MCR2804481.1"/>
    <property type="molecule type" value="Genomic_DNA"/>
</dbReference>
<sequence length="74" mass="8372">MRGPARGVTRVLEQLACAERLFSHMERRGTETHVKNAVKEWLLASRSVIDSVIDTLEEEQAVPTVRKIDILKGE</sequence>
<protein>
    <submittedName>
        <fullName evidence="1">Uncharacterized protein</fullName>
    </submittedName>
</protein>
<proteinExistence type="predicted"/>
<comment type="caution">
    <text evidence="1">The sequence shown here is derived from an EMBL/GenBank/DDBJ whole genome shotgun (WGS) entry which is preliminary data.</text>
</comment>
<dbReference type="RefSeq" id="WP_257445534.1">
    <property type="nucleotide sequence ID" value="NZ_JANIPJ010000007.1"/>
</dbReference>
<evidence type="ECO:0000313" key="2">
    <source>
        <dbReference type="Proteomes" id="UP001141950"/>
    </source>
</evidence>
<dbReference type="AlphaFoldDB" id="A0A9X2MRK4"/>
<dbReference type="Proteomes" id="UP001141950">
    <property type="component" value="Unassembled WGS sequence"/>
</dbReference>
<reference evidence="1" key="1">
    <citation type="submission" date="2022-08" db="EMBL/GenBank/DDBJ databases">
        <title>The genomic sequence of strain Paenibacillus sp. SCIV0701.</title>
        <authorList>
            <person name="Zhao H."/>
        </authorList>
    </citation>
    <scope>NUCLEOTIDE SEQUENCE</scope>
    <source>
        <strain evidence="1">SCIV0701</strain>
    </source>
</reference>
<name>A0A9X2MRK4_9BACL</name>
<accession>A0A9X2MRK4</accession>
<gene>
    <name evidence="1" type="ORF">NQZ67_11395</name>
</gene>